<name>A0ABN7X9M3_GIGMA</name>
<feature type="non-terminal residue" evidence="1">
    <location>
        <position position="76"/>
    </location>
</feature>
<evidence type="ECO:0000313" key="1">
    <source>
        <dbReference type="EMBL" id="CAG8849707.1"/>
    </source>
</evidence>
<sequence length="76" mass="8732">IQINTDIFLLSIPEAKKQKITYQIAEQKIVLQKEDTINSRPINAVVPSDSIVQTICQYFIRKLEGSYNSKFNMNIS</sequence>
<accession>A0ABN7X9M3</accession>
<proteinExistence type="predicted"/>
<gene>
    <name evidence="1" type="ORF">GMARGA_LOCUS39840</name>
</gene>
<dbReference type="Proteomes" id="UP000789901">
    <property type="component" value="Unassembled WGS sequence"/>
</dbReference>
<evidence type="ECO:0000313" key="2">
    <source>
        <dbReference type="Proteomes" id="UP000789901"/>
    </source>
</evidence>
<dbReference type="EMBL" id="CAJVQB010097568">
    <property type="protein sequence ID" value="CAG8849707.1"/>
    <property type="molecule type" value="Genomic_DNA"/>
</dbReference>
<feature type="non-terminal residue" evidence="1">
    <location>
        <position position="1"/>
    </location>
</feature>
<protein>
    <submittedName>
        <fullName evidence="1">28713_t:CDS:1</fullName>
    </submittedName>
</protein>
<keyword evidence="2" id="KW-1185">Reference proteome</keyword>
<reference evidence="1 2" key="1">
    <citation type="submission" date="2021-06" db="EMBL/GenBank/DDBJ databases">
        <authorList>
            <person name="Kallberg Y."/>
            <person name="Tangrot J."/>
            <person name="Rosling A."/>
        </authorList>
    </citation>
    <scope>NUCLEOTIDE SEQUENCE [LARGE SCALE GENOMIC DNA]</scope>
    <source>
        <strain evidence="1 2">120-4 pot B 10/14</strain>
    </source>
</reference>
<comment type="caution">
    <text evidence="1">The sequence shown here is derived from an EMBL/GenBank/DDBJ whole genome shotgun (WGS) entry which is preliminary data.</text>
</comment>
<organism evidence="1 2">
    <name type="scientific">Gigaspora margarita</name>
    <dbReference type="NCBI Taxonomy" id="4874"/>
    <lineage>
        <taxon>Eukaryota</taxon>
        <taxon>Fungi</taxon>
        <taxon>Fungi incertae sedis</taxon>
        <taxon>Mucoromycota</taxon>
        <taxon>Glomeromycotina</taxon>
        <taxon>Glomeromycetes</taxon>
        <taxon>Diversisporales</taxon>
        <taxon>Gigasporaceae</taxon>
        <taxon>Gigaspora</taxon>
    </lineage>
</organism>